<evidence type="ECO:0000256" key="1">
    <source>
        <dbReference type="ARBA" id="ARBA00001946"/>
    </source>
</evidence>
<dbReference type="Pfam" id="PF00293">
    <property type="entry name" value="NUDIX"/>
    <property type="match status" value="1"/>
</dbReference>
<dbReference type="CDD" id="cd02883">
    <property type="entry name" value="NUDIX_Hydrolase"/>
    <property type="match status" value="1"/>
</dbReference>
<evidence type="ECO:0000313" key="4">
    <source>
        <dbReference type="EMBL" id="OGY59986.1"/>
    </source>
</evidence>
<dbReference type="STRING" id="1797689.A3F24_01505"/>
<evidence type="ECO:0000313" key="5">
    <source>
        <dbReference type="Proteomes" id="UP000178515"/>
    </source>
</evidence>
<proteinExistence type="predicted"/>
<dbReference type="PROSITE" id="PS51462">
    <property type="entry name" value="NUDIX"/>
    <property type="match status" value="1"/>
</dbReference>
<reference evidence="4 5" key="1">
    <citation type="journal article" date="2016" name="Nat. Commun.">
        <title>Thousands of microbial genomes shed light on interconnected biogeochemical processes in an aquifer system.</title>
        <authorList>
            <person name="Anantharaman K."/>
            <person name="Brown C.T."/>
            <person name="Hug L.A."/>
            <person name="Sharon I."/>
            <person name="Castelle C.J."/>
            <person name="Probst A.J."/>
            <person name="Thomas B.C."/>
            <person name="Singh A."/>
            <person name="Wilkins M.J."/>
            <person name="Karaoz U."/>
            <person name="Brodie E.L."/>
            <person name="Williams K.H."/>
            <person name="Hubbard S.S."/>
            <person name="Banfield J.F."/>
        </authorList>
    </citation>
    <scope>NUCLEOTIDE SEQUENCE [LARGE SCALE GENOMIC DNA]</scope>
</reference>
<dbReference type="SUPFAM" id="SSF55811">
    <property type="entry name" value="Nudix"/>
    <property type="match status" value="1"/>
</dbReference>
<accession>A0A1G1Z7F5</accession>
<dbReference type="PANTHER" id="PTHR43046:SF14">
    <property type="entry name" value="MUTT_NUDIX FAMILY PROTEIN"/>
    <property type="match status" value="1"/>
</dbReference>
<dbReference type="InterPro" id="IPR000086">
    <property type="entry name" value="NUDIX_hydrolase_dom"/>
</dbReference>
<dbReference type="InterPro" id="IPR015797">
    <property type="entry name" value="NUDIX_hydrolase-like_dom_sf"/>
</dbReference>
<comment type="cofactor">
    <cofactor evidence="1">
        <name>Mg(2+)</name>
        <dbReference type="ChEBI" id="CHEBI:18420"/>
    </cofactor>
</comment>
<feature type="domain" description="Nudix hydrolase" evidence="3">
    <location>
        <begin position="7"/>
        <end position="138"/>
    </location>
</feature>
<dbReference type="PROSITE" id="PS00893">
    <property type="entry name" value="NUDIX_BOX"/>
    <property type="match status" value="1"/>
</dbReference>
<dbReference type="EMBL" id="MHIX01000005">
    <property type="protein sequence ID" value="OGY59986.1"/>
    <property type="molecule type" value="Genomic_DNA"/>
</dbReference>
<dbReference type="InterPro" id="IPR020084">
    <property type="entry name" value="NUDIX_hydrolase_CS"/>
</dbReference>
<evidence type="ECO:0000256" key="2">
    <source>
        <dbReference type="ARBA" id="ARBA00022801"/>
    </source>
</evidence>
<dbReference type="AlphaFoldDB" id="A0A1G1Z7F5"/>
<dbReference type="PANTHER" id="PTHR43046">
    <property type="entry name" value="GDP-MANNOSE MANNOSYL HYDROLASE"/>
    <property type="match status" value="1"/>
</dbReference>
<keyword evidence="2" id="KW-0378">Hydrolase</keyword>
<dbReference type="Proteomes" id="UP000178515">
    <property type="component" value="Unassembled WGS sequence"/>
</dbReference>
<organism evidence="4 5">
    <name type="scientific">Candidatus Colwellbacteria bacterium RIFCSPHIGHO2_12_FULL_44_17</name>
    <dbReference type="NCBI Taxonomy" id="1797689"/>
    <lineage>
        <taxon>Bacteria</taxon>
        <taxon>Candidatus Colwelliibacteriota</taxon>
    </lineage>
</organism>
<name>A0A1G1Z7F5_9BACT</name>
<dbReference type="GO" id="GO:0016787">
    <property type="term" value="F:hydrolase activity"/>
    <property type="evidence" value="ECO:0007669"/>
    <property type="project" value="UniProtKB-KW"/>
</dbReference>
<gene>
    <name evidence="4" type="ORF">A3F24_01505</name>
</gene>
<evidence type="ECO:0000259" key="3">
    <source>
        <dbReference type="PROSITE" id="PS51462"/>
    </source>
</evidence>
<sequence>MDAPRVVKFINLGVVVNKNNEVLMIRRKVEETGKDGTILRWAFPGGRLQLPETRSDCVKREVLAETGYLVKPLHQISVRKHPHFSIDIAYHLCDLQQEEPAAEPVETYEVAEVRWVKPEEIEALITTDLDPVVKQEIASLIRTRSFQRK</sequence>
<comment type="caution">
    <text evidence="4">The sequence shown here is derived from an EMBL/GenBank/DDBJ whole genome shotgun (WGS) entry which is preliminary data.</text>
</comment>
<protein>
    <recommendedName>
        <fullName evidence="3">Nudix hydrolase domain-containing protein</fullName>
    </recommendedName>
</protein>
<dbReference type="Gene3D" id="3.90.79.10">
    <property type="entry name" value="Nucleoside Triphosphate Pyrophosphohydrolase"/>
    <property type="match status" value="1"/>
</dbReference>